<accession>A0A8J7B7D7</accession>
<dbReference type="AlphaFoldDB" id="A0A8J7B7D7"/>
<dbReference type="EMBL" id="JADEWZ010000006">
    <property type="protein sequence ID" value="MBE9115309.1"/>
    <property type="molecule type" value="Genomic_DNA"/>
</dbReference>
<dbReference type="SMART" id="SM00028">
    <property type="entry name" value="TPR"/>
    <property type="match status" value="6"/>
</dbReference>
<dbReference type="InterPro" id="IPR011990">
    <property type="entry name" value="TPR-like_helical_dom_sf"/>
</dbReference>
<comment type="caution">
    <text evidence="2">The sequence shown here is derived from an EMBL/GenBank/DDBJ whole genome shotgun (WGS) entry which is preliminary data.</text>
</comment>
<gene>
    <name evidence="2" type="ORF">IQ249_05290</name>
</gene>
<dbReference type="RefSeq" id="WP_228055524.1">
    <property type="nucleotide sequence ID" value="NZ_JADEWZ010000006.1"/>
</dbReference>
<name>A0A8J7B7D7_9CYAN</name>
<dbReference type="Gene3D" id="1.25.40.10">
    <property type="entry name" value="Tetratricopeptide repeat domain"/>
    <property type="match status" value="3"/>
</dbReference>
<evidence type="ECO:0000313" key="3">
    <source>
        <dbReference type="Proteomes" id="UP000654482"/>
    </source>
</evidence>
<feature type="domain" description="CHAT" evidence="1">
    <location>
        <begin position="633"/>
        <end position="906"/>
    </location>
</feature>
<keyword evidence="3" id="KW-1185">Reference proteome</keyword>
<organism evidence="2 3">
    <name type="scientific">Lusitaniella coriacea LEGE 07157</name>
    <dbReference type="NCBI Taxonomy" id="945747"/>
    <lineage>
        <taxon>Bacteria</taxon>
        <taxon>Bacillati</taxon>
        <taxon>Cyanobacteriota</taxon>
        <taxon>Cyanophyceae</taxon>
        <taxon>Spirulinales</taxon>
        <taxon>Lusitaniellaceae</taxon>
        <taxon>Lusitaniella</taxon>
    </lineage>
</organism>
<dbReference type="PANTHER" id="PTHR10098:SF112">
    <property type="entry name" value="SLR0380 PROTEIN"/>
    <property type="match status" value="1"/>
</dbReference>
<evidence type="ECO:0000313" key="2">
    <source>
        <dbReference type="EMBL" id="MBE9115309.1"/>
    </source>
</evidence>
<dbReference type="InterPro" id="IPR019734">
    <property type="entry name" value="TPR_rpt"/>
</dbReference>
<dbReference type="PANTHER" id="PTHR10098">
    <property type="entry name" value="RAPSYN-RELATED"/>
    <property type="match status" value="1"/>
</dbReference>
<protein>
    <submittedName>
        <fullName evidence="2">CHAT domain-containing protein</fullName>
    </submittedName>
</protein>
<dbReference type="SUPFAM" id="SSF48452">
    <property type="entry name" value="TPR-like"/>
    <property type="match status" value="2"/>
</dbReference>
<dbReference type="InterPro" id="IPR024983">
    <property type="entry name" value="CHAT_dom"/>
</dbReference>
<dbReference type="Pfam" id="PF12770">
    <property type="entry name" value="CHAT"/>
    <property type="match status" value="1"/>
</dbReference>
<sequence>MFARRSRDRKMRFILCLCLGIAIALGFPSIFVPSPIVVAQENPAIEQNARLLLQQGIELYETEQFSRAIELWKQSESGFAAQNDPLGKALANSNLSFAYQHLGRWEEAEEAIQKSFQFLTQSQDTDRSVAEIRAKAWNARGRLQWSKGQVQEALQSWENATRDYLQGGDNSGVISSKLNQAKALQVLGFSVKAEEILRDVYQTLQSSPDSPLKALGLRRLGHALRQVGHLQESQKILQQSLQATDNSTDRAATLLELGNVEWGLGDRAIAIGKETTAKTHAKNALQFYQQAAAIPKSQERLQAQLNQLSLLIATGQGDKTESLVAQIQTSLDNLPPSRAEINARLNFARSLTCLQGVDSASLSCVKKEWRDRGVRLTSLNAQQHKPALQLASAVEKAQQLQDPFAEAYALGQLGGLYELNRQDTEAKKLTEQALLRVETLQAPDIRYRWEWQLGRLLKAQGDKRGAIAAYTRSLNALKSVRHDLLLAAADVQFSFRDNVEPIYREYVDLLLDPFPVSPQKGTANRSEIEISQDNLKRAIQGIDALQLAELQNFLGCSLASIAKIPEDAIDPTAAIIYPIVLRDRIAIVFNIPGREKPLDYRATPIAQQKVEQTLQRLRHNLTEPGNTPEALADAQTAYNWLIAPLEEVLAENPQIKTLVFVPDGDLRNIPMGALYDGERYLIEKERAIAVSPRLKLFAPQITDSLKVFLGGIGIAQTIDNTSFSPIVQLREELAQISSTLETSLPLIDEQFTQTNIQQNLEPGRFSAIHWKTHGVFSSDPQETYLVAYRDRIKARDLNHLIQTSSRSGANPLELLVLSACETAQGDNRAVLGLAGIAVRTGARSTLSTLWKADDTANTQLMARFYQELSKPGTTKASALRQAQLSLLRELGYPAPYYWATYTLVGNWL</sequence>
<reference evidence="2" key="1">
    <citation type="submission" date="2020-10" db="EMBL/GenBank/DDBJ databases">
        <authorList>
            <person name="Castelo-Branco R."/>
            <person name="Eusebio N."/>
            <person name="Adriana R."/>
            <person name="Vieira A."/>
            <person name="Brugerolle De Fraissinette N."/>
            <person name="Rezende De Castro R."/>
            <person name="Schneider M.P."/>
            <person name="Vasconcelos V."/>
            <person name="Leao P.N."/>
        </authorList>
    </citation>
    <scope>NUCLEOTIDE SEQUENCE</scope>
    <source>
        <strain evidence="2">LEGE 07157</strain>
    </source>
</reference>
<evidence type="ECO:0000259" key="1">
    <source>
        <dbReference type="Pfam" id="PF12770"/>
    </source>
</evidence>
<dbReference type="Proteomes" id="UP000654482">
    <property type="component" value="Unassembled WGS sequence"/>
</dbReference>
<proteinExistence type="predicted"/>